<proteinExistence type="predicted"/>
<dbReference type="RefSeq" id="WP_125942630.1">
    <property type="nucleotide sequence ID" value="NZ_PXZH01000001.1"/>
</dbReference>
<feature type="binding site" evidence="1">
    <location>
        <position position="14"/>
    </location>
    <ligand>
        <name>a divalent metal cation</name>
        <dbReference type="ChEBI" id="CHEBI:60240"/>
        <label>1</label>
    </ligand>
</feature>
<protein>
    <submittedName>
        <fullName evidence="2">Hydrolase TatD</fullName>
    </submittedName>
</protein>
<feature type="binding site" evidence="1">
    <location>
        <position position="12"/>
    </location>
    <ligand>
        <name>a divalent metal cation</name>
        <dbReference type="ChEBI" id="CHEBI:60240"/>
        <label>1</label>
    </ligand>
</feature>
<dbReference type="AlphaFoldDB" id="A0A3S0AYG1"/>
<feature type="binding site" evidence="1">
    <location>
        <position position="122"/>
    </location>
    <ligand>
        <name>a divalent metal cation</name>
        <dbReference type="ChEBI" id="CHEBI:60240"/>
        <label>2</label>
    </ligand>
</feature>
<keyword evidence="3" id="KW-1185">Reference proteome</keyword>
<dbReference type="Pfam" id="PF01026">
    <property type="entry name" value="TatD_DNase"/>
    <property type="match status" value="1"/>
</dbReference>
<dbReference type="Proteomes" id="UP000277864">
    <property type="component" value="Unassembled WGS sequence"/>
</dbReference>
<accession>A0A3S0AYG1</accession>
<name>A0A3S0AYG1_9ENTE</name>
<evidence type="ECO:0000256" key="1">
    <source>
        <dbReference type="PIRSR" id="PIRSR005902-1"/>
    </source>
</evidence>
<sequence>MDKMRTQLIDAHCHTDKQQRLVTYLKKEQILSCFNCQNKVEADQLLPLAKQTKTIWLSAGIHPWEANRYQLIDLLPILEQVSVVGEIGMDSVWTSVPLSQQQRMFEQQLAYASDKGKPVILHTKGQEKKISRLIKKYPNRYLVHWYSSLEGLTDFIEQDCYFTIGPSLNVDPAVLQVAEQVPINRLLLESDGLAAMEWVLETKVDEQVYEHHQMSQMVTLAKIKKLSVNQLTEQLRGNFLRFFPGN</sequence>
<feature type="binding site" evidence="1">
    <location>
        <position position="86"/>
    </location>
    <ligand>
        <name>a divalent metal cation</name>
        <dbReference type="ChEBI" id="CHEBI:60240"/>
        <label>1</label>
    </ligand>
</feature>
<evidence type="ECO:0000313" key="2">
    <source>
        <dbReference type="EMBL" id="RST90015.1"/>
    </source>
</evidence>
<dbReference type="SUPFAM" id="SSF51556">
    <property type="entry name" value="Metallo-dependent hydrolases"/>
    <property type="match status" value="1"/>
</dbReference>
<dbReference type="InterPro" id="IPR001130">
    <property type="entry name" value="TatD-like"/>
</dbReference>
<organism evidence="2 3">
    <name type="scientific">Vagococcus humatus</name>
    <dbReference type="NCBI Taxonomy" id="1889241"/>
    <lineage>
        <taxon>Bacteria</taxon>
        <taxon>Bacillati</taxon>
        <taxon>Bacillota</taxon>
        <taxon>Bacilli</taxon>
        <taxon>Lactobacillales</taxon>
        <taxon>Enterococcaceae</taxon>
        <taxon>Vagococcus</taxon>
    </lineage>
</organism>
<gene>
    <name evidence="2" type="ORF">C7P63_02745</name>
</gene>
<feature type="binding site" evidence="1">
    <location>
        <position position="191"/>
    </location>
    <ligand>
        <name>a divalent metal cation</name>
        <dbReference type="ChEBI" id="CHEBI:60240"/>
        <label>1</label>
    </ligand>
</feature>
<comment type="caution">
    <text evidence="2">The sequence shown here is derived from an EMBL/GenBank/DDBJ whole genome shotgun (WGS) entry which is preliminary data.</text>
</comment>
<dbReference type="PIRSF" id="PIRSF005902">
    <property type="entry name" value="DNase_TatD"/>
    <property type="match status" value="1"/>
</dbReference>
<dbReference type="Gene3D" id="3.20.20.140">
    <property type="entry name" value="Metal-dependent hydrolases"/>
    <property type="match status" value="1"/>
</dbReference>
<keyword evidence="2" id="KW-0378">Hydrolase</keyword>
<dbReference type="GO" id="GO:0046872">
    <property type="term" value="F:metal ion binding"/>
    <property type="evidence" value="ECO:0007669"/>
    <property type="project" value="UniProtKB-KW"/>
</dbReference>
<feature type="binding site" evidence="1">
    <location>
        <position position="144"/>
    </location>
    <ligand>
        <name>a divalent metal cation</name>
        <dbReference type="ChEBI" id="CHEBI:60240"/>
        <label>2</label>
    </ligand>
</feature>
<dbReference type="OrthoDB" id="9810005at2"/>
<dbReference type="GO" id="GO:0016788">
    <property type="term" value="F:hydrolase activity, acting on ester bonds"/>
    <property type="evidence" value="ECO:0007669"/>
    <property type="project" value="InterPro"/>
</dbReference>
<keyword evidence="1" id="KW-0479">Metal-binding</keyword>
<dbReference type="PANTHER" id="PTHR46124">
    <property type="entry name" value="D-AMINOACYL-TRNA DEACYLASE"/>
    <property type="match status" value="1"/>
</dbReference>
<dbReference type="EMBL" id="PXZH01000001">
    <property type="protein sequence ID" value="RST90015.1"/>
    <property type="molecule type" value="Genomic_DNA"/>
</dbReference>
<reference evidence="2 3" key="1">
    <citation type="submission" date="2018-03" db="EMBL/GenBank/DDBJ databases">
        <authorList>
            <person name="Gulvik C.A."/>
        </authorList>
    </citation>
    <scope>NUCLEOTIDE SEQUENCE [LARGE SCALE GENOMIC DNA]</scope>
    <source>
        <strain evidence="2 3">JCM 31581</strain>
    </source>
</reference>
<dbReference type="InterPro" id="IPR032466">
    <property type="entry name" value="Metal_Hydrolase"/>
</dbReference>
<evidence type="ECO:0000313" key="3">
    <source>
        <dbReference type="Proteomes" id="UP000277864"/>
    </source>
</evidence>
<dbReference type="PANTHER" id="PTHR46124:SF2">
    <property type="entry name" value="D-AMINOACYL-TRNA DEACYLASE"/>
    <property type="match status" value="1"/>
</dbReference>